<protein>
    <submittedName>
        <fullName evidence="1">Uncharacterized protein</fullName>
    </submittedName>
</protein>
<sequence length="276" mass="27738">MADLADIDNIAPADSLFAGAEKINLMRARLDGLYTILSDITAAEATQIENMGATTISAAQWAYSGALDQSLVTTASPTFNGLTLTSLSLSGSFTVGGVLTLGGAVAGGDYAWTNVGDMTFAAGSILASGSSNGDTLLLKANDTTCITLTTGATDQMDLAAVKTLVAIGNLDIGAYTFTCAGLIDDTLTSGRVVFASAGGLLADDSDFTFATDTLTVTKIAAFQATGAIDFNSQNMTLVDIDSGTIGGVTLDGAIAGGDQTFTNVGDITFAAGSILA</sequence>
<evidence type="ECO:0000313" key="1">
    <source>
        <dbReference type="EMBL" id="KKK82565.1"/>
    </source>
</evidence>
<comment type="caution">
    <text evidence="1">The sequence shown here is derived from an EMBL/GenBank/DDBJ whole genome shotgun (WGS) entry which is preliminary data.</text>
</comment>
<proteinExistence type="predicted"/>
<dbReference type="EMBL" id="LAZR01052612">
    <property type="protein sequence ID" value="KKK82565.1"/>
    <property type="molecule type" value="Genomic_DNA"/>
</dbReference>
<reference evidence="1" key="1">
    <citation type="journal article" date="2015" name="Nature">
        <title>Complex archaea that bridge the gap between prokaryotes and eukaryotes.</title>
        <authorList>
            <person name="Spang A."/>
            <person name="Saw J.H."/>
            <person name="Jorgensen S.L."/>
            <person name="Zaremba-Niedzwiedzka K."/>
            <person name="Martijn J."/>
            <person name="Lind A.E."/>
            <person name="van Eijk R."/>
            <person name="Schleper C."/>
            <person name="Guy L."/>
            <person name="Ettema T.J."/>
        </authorList>
    </citation>
    <scope>NUCLEOTIDE SEQUENCE</scope>
</reference>
<feature type="non-terminal residue" evidence="1">
    <location>
        <position position="276"/>
    </location>
</feature>
<dbReference type="AlphaFoldDB" id="A0A0F8Z9B2"/>
<organism evidence="1">
    <name type="scientific">marine sediment metagenome</name>
    <dbReference type="NCBI Taxonomy" id="412755"/>
    <lineage>
        <taxon>unclassified sequences</taxon>
        <taxon>metagenomes</taxon>
        <taxon>ecological metagenomes</taxon>
    </lineage>
</organism>
<accession>A0A0F8Z9B2</accession>
<gene>
    <name evidence="1" type="ORF">LCGC14_2802140</name>
</gene>
<name>A0A0F8Z9B2_9ZZZZ</name>